<accession>W1NXZ0</accession>
<dbReference type="Proteomes" id="UP000017836">
    <property type="component" value="Unassembled WGS sequence"/>
</dbReference>
<evidence type="ECO:0008006" key="3">
    <source>
        <dbReference type="Google" id="ProtNLM"/>
    </source>
</evidence>
<dbReference type="AlphaFoldDB" id="W1NXZ0"/>
<name>W1NXZ0_AMBTC</name>
<sequence length="153" mass="17439">MVGICSDDWIKNFEENRVFDSSKGKWRKPRTRSSVRKASGSESDMVSIGSVCYYISADSNYLVALDMKTEKVEIQLHLPKVEGSKHTVKILEKVDIIYVAKMDKGSTVKAWILTEKKWMEIVSVDMKNFNSNTCWSCPVLWLGNISILSDEVH</sequence>
<evidence type="ECO:0000313" key="1">
    <source>
        <dbReference type="EMBL" id="ERN00199.1"/>
    </source>
</evidence>
<protein>
    <recommendedName>
        <fullName evidence="3">F-box associated domain-containing protein</fullName>
    </recommendedName>
</protein>
<dbReference type="Gramene" id="ERN00199">
    <property type="protein sequence ID" value="ERN00199"/>
    <property type="gene ID" value="AMTR_s00111p00095560"/>
</dbReference>
<gene>
    <name evidence="1" type="ORF">AMTR_s00111p00095560</name>
</gene>
<evidence type="ECO:0000313" key="2">
    <source>
        <dbReference type="Proteomes" id="UP000017836"/>
    </source>
</evidence>
<dbReference type="EMBL" id="KI394940">
    <property type="protein sequence ID" value="ERN00199.1"/>
    <property type="molecule type" value="Genomic_DNA"/>
</dbReference>
<reference evidence="2" key="1">
    <citation type="journal article" date="2013" name="Science">
        <title>The Amborella genome and the evolution of flowering plants.</title>
        <authorList>
            <consortium name="Amborella Genome Project"/>
        </authorList>
    </citation>
    <scope>NUCLEOTIDE SEQUENCE [LARGE SCALE GENOMIC DNA]</scope>
</reference>
<dbReference type="HOGENOM" id="CLU_1715705_0_0_1"/>
<organism evidence="1 2">
    <name type="scientific">Amborella trichopoda</name>
    <dbReference type="NCBI Taxonomy" id="13333"/>
    <lineage>
        <taxon>Eukaryota</taxon>
        <taxon>Viridiplantae</taxon>
        <taxon>Streptophyta</taxon>
        <taxon>Embryophyta</taxon>
        <taxon>Tracheophyta</taxon>
        <taxon>Spermatophyta</taxon>
        <taxon>Magnoliopsida</taxon>
        <taxon>Amborellales</taxon>
        <taxon>Amborellaceae</taxon>
        <taxon>Amborella</taxon>
    </lineage>
</organism>
<proteinExistence type="predicted"/>
<keyword evidence="2" id="KW-1185">Reference proteome</keyword>